<dbReference type="AlphaFoldDB" id="A0A7X1FU52"/>
<dbReference type="Gene3D" id="1.10.10.1100">
    <property type="entry name" value="BFD-like [2Fe-2S]-binding domain"/>
    <property type="match status" value="1"/>
</dbReference>
<proteinExistence type="predicted"/>
<evidence type="ECO:0000313" key="2">
    <source>
        <dbReference type="Proteomes" id="UP000566813"/>
    </source>
</evidence>
<comment type="caution">
    <text evidence="1">The sequence shown here is derived from an EMBL/GenBank/DDBJ whole genome shotgun (WGS) entry which is preliminary data.</text>
</comment>
<reference evidence="1 2" key="1">
    <citation type="submission" date="2020-08" db="EMBL/GenBank/DDBJ databases">
        <title>The genome sequence of type strain Novosphingobium flavum NBRC 111647.</title>
        <authorList>
            <person name="Liu Y."/>
        </authorList>
    </citation>
    <scope>NUCLEOTIDE SEQUENCE [LARGE SCALE GENOMIC DNA]</scope>
    <source>
        <strain evidence="1 2">NBRC 111647</strain>
    </source>
</reference>
<accession>A0A7X1FU52</accession>
<dbReference type="EMBL" id="JACLAW010000014">
    <property type="protein sequence ID" value="MBC2667039.1"/>
    <property type="molecule type" value="Genomic_DNA"/>
</dbReference>
<dbReference type="RefSeq" id="WP_185665338.1">
    <property type="nucleotide sequence ID" value="NZ_JACLAW010000014.1"/>
</dbReference>
<name>A0A7X1FU52_9SPHN</name>
<gene>
    <name evidence="1" type="ORF">H7F51_16090</name>
</gene>
<dbReference type="InterPro" id="IPR041854">
    <property type="entry name" value="BFD-like_2Fe2S-bd_dom_sf"/>
</dbReference>
<protein>
    <submittedName>
        <fullName evidence="1">Ferredoxin</fullName>
    </submittedName>
</protein>
<organism evidence="1 2">
    <name type="scientific">Novosphingobium flavum</name>
    <dbReference type="NCBI Taxonomy" id="1778672"/>
    <lineage>
        <taxon>Bacteria</taxon>
        <taxon>Pseudomonadati</taxon>
        <taxon>Pseudomonadota</taxon>
        <taxon>Alphaproteobacteria</taxon>
        <taxon>Sphingomonadales</taxon>
        <taxon>Sphingomonadaceae</taxon>
        <taxon>Novosphingobium</taxon>
    </lineage>
</organism>
<sequence>MYLCICNAIKTAEFRACARACHGGAEAVYARLGKTTQCGQCLDEAEEILEDLRIESQLPVPAAA</sequence>
<evidence type="ECO:0000313" key="1">
    <source>
        <dbReference type="EMBL" id="MBC2667039.1"/>
    </source>
</evidence>
<keyword evidence="2" id="KW-1185">Reference proteome</keyword>
<dbReference type="Proteomes" id="UP000566813">
    <property type="component" value="Unassembled WGS sequence"/>
</dbReference>